<evidence type="ECO:0000313" key="1">
    <source>
        <dbReference type="EMBL" id="CAE0108161.1"/>
    </source>
</evidence>
<proteinExistence type="predicted"/>
<name>A0A7S3EW42_9EUKA</name>
<organism evidence="1">
    <name type="scientific">Haptolina ericina</name>
    <dbReference type="NCBI Taxonomy" id="156174"/>
    <lineage>
        <taxon>Eukaryota</taxon>
        <taxon>Haptista</taxon>
        <taxon>Haptophyta</taxon>
        <taxon>Prymnesiophyceae</taxon>
        <taxon>Prymnesiales</taxon>
        <taxon>Prymnesiaceae</taxon>
        <taxon>Haptolina</taxon>
    </lineage>
</organism>
<reference evidence="1" key="1">
    <citation type="submission" date="2021-01" db="EMBL/GenBank/DDBJ databases">
        <authorList>
            <person name="Corre E."/>
            <person name="Pelletier E."/>
            <person name="Niang G."/>
            <person name="Scheremetjew M."/>
            <person name="Finn R."/>
            <person name="Kale V."/>
            <person name="Holt S."/>
            <person name="Cochrane G."/>
            <person name="Meng A."/>
            <person name="Brown T."/>
            <person name="Cohen L."/>
        </authorList>
    </citation>
    <scope>NUCLEOTIDE SEQUENCE</scope>
    <source>
        <strain evidence="1">CCMP281</strain>
    </source>
</reference>
<sequence length="123" mass="13176">MASGHSCSLLCLSRHPETLAVRATTLLVTCPATEALQSGLWWRAPSGLDLAACMHGSGDVLLIPDESSHRALPCKWRALHVEEPYEPGLAAKMLLRASFCLGKYAILAMGARSLLGEGRAHAR</sequence>
<protein>
    <submittedName>
        <fullName evidence="1">Uncharacterized protein</fullName>
    </submittedName>
</protein>
<gene>
    <name evidence="1" type="ORF">HERI1096_LOCUS8821</name>
</gene>
<dbReference type="EMBL" id="HBHX01015749">
    <property type="protein sequence ID" value="CAE0108161.1"/>
    <property type="molecule type" value="Transcribed_RNA"/>
</dbReference>
<dbReference type="AlphaFoldDB" id="A0A7S3EW42"/>
<accession>A0A7S3EW42</accession>